<name>A0AAV6XZZ8_9LAMI</name>
<dbReference type="InterPro" id="IPR001906">
    <property type="entry name" value="Terpene_synth_N"/>
</dbReference>
<proteinExistence type="predicted"/>
<protein>
    <recommendedName>
        <fullName evidence="4">Terpene synthase N-terminal domain-containing protein</fullName>
    </recommendedName>
</protein>
<dbReference type="Proteomes" id="UP000826271">
    <property type="component" value="Unassembled WGS sequence"/>
</dbReference>
<evidence type="ECO:0000313" key="6">
    <source>
        <dbReference type="Proteomes" id="UP000826271"/>
    </source>
</evidence>
<comment type="caution">
    <text evidence="5">The sequence shown here is derived from an EMBL/GenBank/DDBJ whole genome shotgun (WGS) entry which is preliminary data.</text>
</comment>
<dbReference type="GO" id="GO:0010333">
    <property type="term" value="F:terpene synthase activity"/>
    <property type="evidence" value="ECO:0007669"/>
    <property type="project" value="InterPro"/>
</dbReference>
<feature type="domain" description="Terpene synthase N-terminal" evidence="4">
    <location>
        <begin position="31"/>
        <end position="136"/>
    </location>
</feature>
<gene>
    <name evidence="5" type="ORF">BUALT_Bualt03G0124900</name>
</gene>
<sequence length="139" mass="16083">MENQPSSAAPILAQDAMFENVRRSITYHPSVWGDYFLSHASNFTELSAIEVKELQKLREEVRKLLITTPNNSLHKIELIDAVQRLGVAYHFEDEIEISLKSIYDTNYSECNNKDYDLHMVALRFRLLRQQGYDLSSGKC</sequence>
<dbReference type="InterPro" id="IPR008930">
    <property type="entry name" value="Terpenoid_cyclase/PrenylTrfase"/>
</dbReference>
<dbReference type="InterPro" id="IPR050148">
    <property type="entry name" value="Terpene_synthase-like"/>
</dbReference>
<dbReference type="PANTHER" id="PTHR31225:SF221">
    <property type="entry name" value="(-)-GERMACRENE D SYNTHASE"/>
    <property type="match status" value="1"/>
</dbReference>
<comment type="cofactor">
    <cofactor evidence="1">
        <name>Mg(2+)</name>
        <dbReference type="ChEBI" id="CHEBI:18420"/>
    </cofactor>
</comment>
<evidence type="ECO:0000256" key="1">
    <source>
        <dbReference type="ARBA" id="ARBA00001946"/>
    </source>
</evidence>
<dbReference type="PANTHER" id="PTHR31225">
    <property type="entry name" value="OS04G0344100 PROTEIN-RELATED"/>
    <property type="match status" value="1"/>
</dbReference>
<reference evidence="5" key="1">
    <citation type="submission" date="2019-10" db="EMBL/GenBank/DDBJ databases">
        <authorList>
            <person name="Zhang R."/>
            <person name="Pan Y."/>
            <person name="Wang J."/>
            <person name="Ma R."/>
            <person name="Yu S."/>
        </authorList>
    </citation>
    <scope>NUCLEOTIDE SEQUENCE</scope>
    <source>
        <strain evidence="5">LA-IB0</strain>
        <tissue evidence="5">Leaf</tissue>
    </source>
</reference>
<dbReference type="SUPFAM" id="SSF48239">
    <property type="entry name" value="Terpenoid cyclases/Protein prenyltransferases"/>
    <property type="match status" value="1"/>
</dbReference>
<dbReference type="InterPro" id="IPR008949">
    <property type="entry name" value="Isoprenoid_synthase_dom_sf"/>
</dbReference>
<keyword evidence="3" id="KW-0456">Lyase</keyword>
<dbReference type="GO" id="GO:0016114">
    <property type="term" value="P:terpenoid biosynthetic process"/>
    <property type="evidence" value="ECO:0007669"/>
    <property type="project" value="InterPro"/>
</dbReference>
<dbReference type="Gene3D" id="1.10.600.10">
    <property type="entry name" value="Farnesyl Diphosphate Synthase"/>
    <property type="match status" value="1"/>
</dbReference>
<dbReference type="Pfam" id="PF01397">
    <property type="entry name" value="Terpene_synth"/>
    <property type="match status" value="1"/>
</dbReference>
<evidence type="ECO:0000313" key="5">
    <source>
        <dbReference type="EMBL" id="KAG8386206.1"/>
    </source>
</evidence>
<evidence type="ECO:0000256" key="2">
    <source>
        <dbReference type="ARBA" id="ARBA00004721"/>
    </source>
</evidence>
<dbReference type="Gene3D" id="1.50.10.130">
    <property type="entry name" value="Terpene synthase, N-terminal domain"/>
    <property type="match status" value="1"/>
</dbReference>
<organism evidence="5 6">
    <name type="scientific">Buddleja alternifolia</name>
    <dbReference type="NCBI Taxonomy" id="168488"/>
    <lineage>
        <taxon>Eukaryota</taxon>
        <taxon>Viridiplantae</taxon>
        <taxon>Streptophyta</taxon>
        <taxon>Embryophyta</taxon>
        <taxon>Tracheophyta</taxon>
        <taxon>Spermatophyta</taxon>
        <taxon>Magnoliopsida</taxon>
        <taxon>eudicotyledons</taxon>
        <taxon>Gunneridae</taxon>
        <taxon>Pentapetalae</taxon>
        <taxon>asterids</taxon>
        <taxon>lamiids</taxon>
        <taxon>Lamiales</taxon>
        <taxon>Scrophulariaceae</taxon>
        <taxon>Buddlejeae</taxon>
        <taxon>Buddleja</taxon>
    </lineage>
</organism>
<comment type="pathway">
    <text evidence="2">Secondary metabolite biosynthesis; terpenoid biosynthesis.</text>
</comment>
<keyword evidence="6" id="KW-1185">Reference proteome</keyword>
<dbReference type="AlphaFoldDB" id="A0AAV6XZZ8"/>
<dbReference type="EMBL" id="WHWC01000003">
    <property type="protein sequence ID" value="KAG8386206.1"/>
    <property type="molecule type" value="Genomic_DNA"/>
</dbReference>
<evidence type="ECO:0000256" key="3">
    <source>
        <dbReference type="ARBA" id="ARBA00023239"/>
    </source>
</evidence>
<evidence type="ECO:0000259" key="4">
    <source>
        <dbReference type="Pfam" id="PF01397"/>
    </source>
</evidence>
<dbReference type="InterPro" id="IPR036965">
    <property type="entry name" value="Terpene_synth_N_sf"/>
</dbReference>
<accession>A0AAV6XZZ8</accession>